<feature type="coiled-coil region" evidence="1">
    <location>
        <begin position="580"/>
        <end position="614"/>
    </location>
</feature>
<evidence type="ECO:0000313" key="4">
    <source>
        <dbReference type="Proteomes" id="UP000799772"/>
    </source>
</evidence>
<keyword evidence="1" id="KW-0175">Coiled coil</keyword>
<feature type="compositionally biased region" description="Polar residues" evidence="2">
    <location>
        <begin position="1314"/>
        <end position="1331"/>
    </location>
</feature>
<feature type="region of interest" description="Disordered" evidence="2">
    <location>
        <begin position="1314"/>
        <end position="1409"/>
    </location>
</feature>
<name>A0A9P4IAL7_9PEZI</name>
<feature type="compositionally biased region" description="Polar residues" evidence="2">
    <location>
        <begin position="151"/>
        <end position="168"/>
    </location>
</feature>
<sequence>MADDQISVILEEYDEDGDQIIEDIAQYGQINVPDQSIQGIDEGYSFDDNLVRPMTPNDRPELNASVTPQTRANSENVVHQASNNPTGAKTFHLRPASSGSDAQGFVFGKAPVPTDLYGRKKDTGSGDGNRRNSVILNERDAALLRIPARETPSQIASAGATETTTANPPQIEPAGSRVNQQRAPTAVHSKQNKARVAKVQHVQSRGTKHQDGESNQQGTSHRRQDHEDERLSKMITEDSPTTSSAIQDAVGSPAPSRTGVQKIKVSKMELRTIPKITPQRRSKENASRLPHTNVAVATPNIIQQPFSIPPTPQPTSPAKPPNMHEQEDAGDILDIFGSSNSPHNPPIEFDHTAESREGKENLEAISGDHNYAEMHRDGPSITSNEEILDSDLATGQHCVEMIDDEDQQAPHDACESGPTLPGSESGPSNPSCEIPGTPQEPEAIPADLVFQDRLSLDRVTSTARESPDEILESITPGPRQEHRNLIRQTPRPQHHVPQTLSPTKQPAILHRPSDREGPVKVTKSRSKSRLKPVSVPSQTPATATPSVGDVFRILQWTMEQEQQRSAVETEDRYRAYHSDIANLKASEANKEAQLEAARKENSALIEQLRDAKAKLGNYGERLSQLTKFVNGLGSDLDKVREHGRSFGKHCEDLVLESKTRHEERKQLQEYFQTCVTTSSKIKDLVSKACRAAQVERQDIERRSEEVQKSIEAKTNLLQGEKARTAELQDQLKKAVEVQGTLKDLLEEKFGGMSQKLASMHQDIATIMGAGTAEPELGVLGDQVKELCSKPICSPADFEKVENAVQQLSDKMSSHFQTFTIAGTDRASTEKAIETQLKEQLVEIKIDMLNCQTLQNEIVEVRASKVAFEERCAAKDASISGLEGQLAALHEKEAAFSEKLSQAELEISQLKLAAETHQRTATRLHELELQNSYINQQLSSAKEGLHVEVEKASSLQESEALLKTRVEELEQQLASSSKDSADIEAIKAEATRLAEQRINERCSEITRDANKFHSEKTAEFDNKLHQEKQKSLKTEDLLKRIQNELSEAKAKLDANHQASVAAQTTRTEMNVLQDRIKSLQKGLDEKENELCESKEENKKVSEEQARQKRAEIAEMENQLKAEAAARKTAESNYDRLQKHIDNHVKEQEEKSTRQIEGLHQQIAETEREKNEIHNKLQKAMKDAEHAIKAASDKHKAEVGDLQRRLQESEGSRNQAEQDLRRLKDSVRGQLKEGPTSQAITETIKASESQNVDSQLRHPRKKVNRQNQSIIEVPRSSYGIQQLSSRTNAPRDEFSQGQYQDVFDTFIDAGDETIGQSQFASNPIPFSQFNNSKPLPATQEGASSSSPLSDARSISDPDASKENQRTHTPAALRGRSEKRVLRELTVNATTPDRPEGTPVPMPPQRESSSLGRTQPLANPFDMYDSPGAGLEGLEVPSLFRPQSNSASQIIHEHSRPTIYEDKMPHPQSQHGLGERGAHDMNTSLLQRHEPMRRSLITMPADARKVPATNNSSTPDYMQDSPLLSQKKATTYGHHSSSRPNSGPSRRGSTVARATPATEQHVEQTLRHSASKERKRRATAETVPAQFSPPAKRLRTREERDYAELSSQGSQAGSQYAASTQTPSRSVSMKASQTQQPKFKTSQSQSQQKQLHDVPLSTRARIGSSNGPKQSAGRGGSNRGKKGTGNERYSARFSQK</sequence>
<feature type="compositionally biased region" description="Polar residues" evidence="2">
    <location>
        <begin position="1233"/>
        <end position="1252"/>
    </location>
</feature>
<feature type="compositionally biased region" description="Polar residues" evidence="2">
    <location>
        <begin position="1276"/>
        <end position="1286"/>
    </location>
</feature>
<feature type="coiled-coil region" evidence="1">
    <location>
        <begin position="689"/>
        <end position="747"/>
    </location>
</feature>
<proteinExistence type="predicted"/>
<feature type="coiled-coil region" evidence="1">
    <location>
        <begin position="850"/>
        <end position="919"/>
    </location>
</feature>
<feature type="compositionally biased region" description="Low complexity" evidence="2">
    <location>
        <begin position="1530"/>
        <end position="1546"/>
    </location>
</feature>
<organism evidence="3 4">
    <name type="scientific">Rhizodiscina lignyota</name>
    <dbReference type="NCBI Taxonomy" id="1504668"/>
    <lineage>
        <taxon>Eukaryota</taxon>
        <taxon>Fungi</taxon>
        <taxon>Dikarya</taxon>
        <taxon>Ascomycota</taxon>
        <taxon>Pezizomycotina</taxon>
        <taxon>Dothideomycetes</taxon>
        <taxon>Pleosporomycetidae</taxon>
        <taxon>Aulographales</taxon>
        <taxon>Rhizodiscinaceae</taxon>
        <taxon>Rhizodiscina</taxon>
    </lineage>
</organism>
<protein>
    <submittedName>
        <fullName evidence="3">Uncharacterized protein</fullName>
    </submittedName>
</protein>
<feature type="region of interest" description="Disordered" evidence="2">
    <location>
        <begin position="109"/>
        <end position="259"/>
    </location>
</feature>
<dbReference type="OrthoDB" id="5421656at2759"/>
<accession>A0A9P4IAL7</accession>
<comment type="caution">
    <text evidence="3">The sequence shown here is derived from an EMBL/GenBank/DDBJ whole genome shotgun (WGS) entry which is preliminary data.</text>
</comment>
<evidence type="ECO:0000313" key="3">
    <source>
        <dbReference type="EMBL" id="KAF2098331.1"/>
    </source>
</evidence>
<keyword evidence="4" id="KW-1185">Reference proteome</keyword>
<feature type="compositionally biased region" description="Low complexity" evidence="2">
    <location>
        <begin position="1341"/>
        <end position="1350"/>
    </location>
</feature>
<evidence type="ECO:0000256" key="2">
    <source>
        <dbReference type="SAM" id="MobiDB-lite"/>
    </source>
</evidence>
<reference evidence="3" key="1">
    <citation type="journal article" date="2020" name="Stud. Mycol.">
        <title>101 Dothideomycetes genomes: a test case for predicting lifestyles and emergence of pathogens.</title>
        <authorList>
            <person name="Haridas S."/>
            <person name="Albert R."/>
            <person name="Binder M."/>
            <person name="Bloem J."/>
            <person name="Labutti K."/>
            <person name="Salamov A."/>
            <person name="Andreopoulos B."/>
            <person name="Baker S."/>
            <person name="Barry K."/>
            <person name="Bills G."/>
            <person name="Bluhm B."/>
            <person name="Cannon C."/>
            <person name="Castanera R."/>
            <person name="Culley D."/>
            <person name="Daum C."/>
            <person name="Ezra D."/>
            <person name="Gonzalez J."/>
            <person name="Henrissat B."/>
            <person name="Kuo A."/>
            <person name="Liang C."/>
            <person name="Lipzen A."/>
            <person name="Lutzoni F."/>
            <person name="Magnuson J."/>
            <person name="Mondo S."/>
            <person name="Nolan M."/>
            <person name="Ohm R."/>
            <person name="Pangilinan J."/>
            <person name="Park H.-J."/>
            <person name="Ramirez L."/>
            <person name="Alfaro M."/>
            <person name="Sun H."/>
            <person name="Tritt A."/>
            <person name="Yoshinaga Y."/>
            <person name="Zwiers L.-H."/>
            <person name="Turgeon B."/>
            <person name="Goodwin S."/>
            <person name="Spatafora J."/>
            <person name="Crous P."/>
            <person name="Grigoriev I."/>
        </authorList>
    </citation>
    <scope>NUCLEOTIDE SEQUENCE</scope>
    <source>
        <strain evidence="3">CBS 133067</strain>
    </source>
</reference>
<feature type="compositionally biased region" description="Polar residues" evidence="2">
    <location>
        <begin position="535"/>
        <end position="544"/>
    </location>
</feature>
<feature type="region of interest" description="Disordered" evidence="2">
    <location>
        <begin position="1180"/>
        <end position="1291"/>
    </location>
</feature>
<feature type="region of interest" description="Disordered" evidence="2">
    <location>
        <begin position="1495"/>
        <end position="1693"/>
    </location>
</feature>
<feature type="compositionally biased region" description="Polar residues" evidence="2">
    <location>
        <begin position="486"/>
        <end position="504"/>
    </location>
</feature>
<dbReference type="PANTHER" id="PTHR45615:SF66">
    <property type="entry name" value="CARD DOMAIN-CONTAINING PROTEIN"/>
    <property type="match status" value="1"/>
</dbReference>
<feature type="compositionally biased region" description="Basic and acidic residues" evidence="2">
    <location>
        <begin position="117"/>
        <end position="130"/>
    </location>
</feature>
<feature type="region of interest" description="Disordered" evidence="2">
    <location>
        <begin position="407"/>
        <end position="441"/>
    </location>
</feature>
<feature type="compositionally biased region" description="Low complexity" evidence="2">
    <location>
        <begin position="1603"/>
        <end position="1619"/>
    </location>
</feature>
<feature type="compositionally biased region" description="Low complexity" evidence="2">
    <location>
        <begin position="1629"/>
        <end position="1646"/>
    </location>
</feature>
<feature type="compositionally biased region" description="Basic and acidic residues" evidence="2">
    <location>
        <begin position="1180"/>
        <end position="1229"/>
    </location>
</feature>
<feature type="compositionally biased region" description="Polar residues" evidence="2">
    <location>
        <begin position="1505"/>
        <end position="1526"/>
    </location>
</feature>
<evidence type="ECO:0000256" key="1">
    <source>
        <dbReference type="SAM" id="Coils"/>
    </source>
</evidence>
<dbReference type="EMBL" id="ML978127">
    <property type="protein sequence ID" value="KAF2098331.1"/>
    <property type="molecule type" value="Genomic_DNA"/>
</dbReference>
<dbReference type="Proteomes" id="UP000799772">
    <property type="component" value="Unassembled WGS sequence"/>
</dbReference>
<feature type="compositionally biased region" description="Basic and acidic residues" evidence="2">
    <location>
        <begin position="222"/>
        <end position="236"/>
    </location>
</feature>
<feature type="coiled-coil region" evidence="1">
    <location>
        <begin position="951"/>
        <end position="985"/>
    </location>
</feature>
<feature type="compositionally biased region" description="Basic and acidic residues" evidence="2">
    <location>
        <begin position="1351"/>
        <end position="1363"/>
    </location>
</feature>
<feature type="compositionally biased region" description="Basic and acidic residues" evidence="2">
    <location>
        <begin position="1557"/>
        <end position="1569"/>
    </location>
</feature>
<dbReference type="PANTHER" id="PTHR45615">
    <property type="entry name" value="MYOSIN HEAVY CHAIN, NON-MUSCLE"/>
    <property type="match status" value="1"/>
</dbReference>
<gene>
    <name evidence="3" type="ORF">NA57DRAFT_77120</name>
</gene>
<feature type="region of interest" description="Disordered" evidence="2">
    <location>
        <begin position="458"/>
        <end position="544"/>
    </location>
</feature>